<keyword evidence="6" id="KW-1185">Reference proteome</keyword>
<dbReference type="InterPro" id="IPR018357">
    <property type="entry name" value="Hexapep_transf_CS"/>
</dbReference>
<evidence type="ECO:0000256" key="3">
    <source>
        <dbReference type="ARBA" id="ARBA00022737"/>
    </source>
</evidence>
<evidence type="ECO:0000313" key="6">
    <source>
        <dbReference type="Proteomes" id="UP000541352"/>
    </source>
</evidence>
<dbReference type="GO" id="GO:0008374">
    <property type="term" value="F:O-acyltransferase activity"/>
    <property type="evidence" value="ECO:0007669"/>
    <property type="project" value="TreeGrafter"/>
</dbReference>
<dbReference type="PROSITE" id="PS00101">
    <property type="entry name" value="HEXAPEP_TRANSFERASES"/>
    <property type="match status" value="1"/>
</dbReference>
<dbReference type="InterPro" id="IPR001451">
    <property type="entry name" value="Hexapep"/>
</dbReference>
<dbReference type="AlphaFoldDB" id="A0A7W6ERJ2"/>
<reference evidence="5 6" key="1">
    <citation type="submission" date="2020-08" db="EMBL/GenBank/DDBJ databases">
        <title>Genomic Encyclopedia of Type Strains, Phase IV (KMG-IV): sequencing the most valuable type-strain genomes for metagenomic binning, comparative biology and taxonomic classification.</title>
        <authorList>
            <person name="Goeker M."/>
        </authorList>
    </citation>
    <scope>NUCLEOTIDE SEQUENCE [LARGE SCALE GENOMIC DNA]</scope>
    <source>
        <strain evidence="5 6">DSM 17976</strain>
    </source>
</reference>
<dbReference type="Gene3D" id="2.160.10.10">
    <property type="entry name" value="Hexapeptide repeat proteins"/>
    <property type="match status" value="1"/>
</dbReference>
<comment type="caution">
    <text evidence="5">The sequence shown here is derived from an EMBL/GenBank/DDBJ whole genome shotgun (WGS) entry which is preliminary data.</text>
</comment>
<dbReference type="PANTHER" id="PTHR23416">
    <property type="entry name" value="SIALIC ACID SYNTHASE-RELATED"/>
    <property type="match status" value="1"/>
</dbReference>
<dbReference type="EMBL" id="JACIBY010000007">
    <property type="protein sequence ID" value="MBB3839608.1"/>
    <property type="molecule type" value="Genomic_DNA"/>
</dbReference>
<gene>
    <name evidence="5" type="ORF">FHS57_003617</name>
</gene>
<keyword evidence="3" id="KW-0677">Repeat</keyword>
<dbReference type="InterPro" id="IPR051159">
    <property type="entry name" value="Hexapeptide_acetyltransf"/>
</dbReference>
<dbReference type="SUPFAM" id="SSF51161">
    <property type="entry name" value="Trimeric LpxA-like enzymes"/>
    <property type="match status" value="1"/>
</dbReference>
<evidence type="ECO:0000256" key="2">
    <source>
        <dbReference type="ARBA" id="ARBA00022679"/>
    </source>
</evidence>
<accession>A0A7W6ERJ2</accession>
<dbReference type="Proteomes" id="UP000541352">
    <property type="component" value="Unassembled WGS sequence"/>
</dbReference>
<evidence type="ECO:0000256" key="1">
    <source>
        <dbReference type="ARBA" id="ARBA00007274"/>
    </source>
</evidence>
<comment type="similarity">
    <text evidence="1">Belongs to the transferase hexapeptide repeat family.</text>
</comment>
<dbReference type="InterPro" id="IPR011004">
    <property type="entry name" value="Trimer_LpxA-like_sf"/>
</dbReference>
<protein>
    <submittedName>
        <fullName evidence="5">Acetyltransferase-like isoleucine patch superfamily enzyme</fullName>
    </submittedName>
</protein>
<keyword evidence="4" id="KW-0012">Acyltransferase</keyword>
<dbReference type="RefSeq" id="WP_183976022.1">
    <property type="nucleotide sequence ID" value="NZ_JACIBY010000007.1"/>
</dbReference>
<organism evidence="5 6">
    <name type="scientific">Runella defluvii</name>
    <dbReference type="NCBI Taxonomy" id="370973"/>
    <lineage>
        <taxon>Bacteria</taxon>
        <taxon>Pseudomonadati</taxon>
        <taxon>Bacteroidota</taxon>
        <taxon>Cytophagia</taxon>
        <taxon>Cytophagales</taxon>
        <taxon>Spirosomataceae</taxon>
        <taxon>Runella</taxon>
    </lineage>
</organism>
<proteinExistence type="inferred from homology"/>
<sequence>MIIFIIYKSIRRAWKYLRAIIDKLYCIFIFKGNKVIYANFKCISTPYVIVAKGGSFSIGKNFSMNNGISGNPIGCYDRCTFFVDRGAKLSIGDNVGMSQAALICHQSITIGNYVKIGGGVKIYDTDFHSLDPVIRTNKNDLIHKVKAPVVVKDNVFIGAYTVILKGVTIGQNSIIGAGSVVTKSVPDNQIWAGNPARFIRAL</sequence>
<evidence type="ECO:0000256" key="4">
    <source>
        <dbReference type="ARBA" id="ARBA00023315"/>
    </source>
</evidence>
<dbReference type="CDD" id="cd04647">
    <property type="entry name" value="LbH_MAT_like"/>
    <property type="match status" value="1"/>
</dbReference>
<dbReference type="Pfam" id="PF00132">
    <property type="entry name" value="Hexapep"/>
    <property type="match status" value="1"/>
</dbReference>
<dbReference type="PANTHER" id="PTHR23416:SF23">
    <property type="entry name" value="ACETYLTRANSFERASE C18B11.09C-RELATED"/>
    <property type="match status" value="1"/>
</dbReference>
<name>A0A7W6ERJ2_9BACT</name>
<evidence type="ECO:0000313" key="5">
    <source>
        <dbReference type="EMBL" id="MBB3839608.1"/>
    </source>
</evidence>
<keyword evidence="2 5" id="KW-0808">Transferase</keyword>